<keyword evidence="1" id="KW-0456">Lyase</keyword>
<dbReference type="InterPro" id="IPR032466">
    <property type="entry name" value="Metal_Hydrolase"/>
</dbReference>
<keyword evidence="4" id="KW-1185">Reference proteome</keyword>
<evidence type="ECO:0000313" key="4">
    <source>
        <dbReference type="Proteomes" id="UP001596378"/>
    </source>
</evidence>
<dbReference type="PANTHER" id="PTHR21240:SF19">
    <property type="entry name" value="CATALYTIC_ HYDROLASE"/>
    <property type="match status" value="1"/>
</dbReference>
<dbReference type="InterPro" id="IPR006680">
    <property type="entry name" value="Amidohydro-rel"/>
</dbReference>
<dbReference type="Gene3D" id="3.20.20.140">
    <property type="entry name" value="Metal-dependent hydrolases"/>
    <property type="match status" value="1"/>
</dbReference>
<dbReference type="Pfam" id="PF04909">
    <property type="entry name" value="Amidohydro_2"/>
    <property type="match status" value="1"/>
</dbReference>
<protein>
    <submittedName>
        <fullName evidence="3">Amidohydrolase family protein</fullName>
    </submittedName>
</protein>
<comment type="caution">
    <text evidence="3">The sequence shown here is derived from an EMBL/GenBank/DDBJ whole genome shotgun (WGS) entry which is preliminary data.</text>
</comment>
<dbReference type="Proteomes" id="UP001596378">
    <property type="component" value="Unassembled WGS sequence"/>
</dbReference>
<organism evidence="3 4">
    <name type="scientific">Cohnella cellulosilytica</name>
    <dbReference type="NCBI Taxonomy" id="986710"/>
    <lineage>
        <taxon>Bacteria</taxon>
        <taxon>Bacillati</taxon>
        <taxon>Bacillota</taxon>
        <taxon>Bacilli</taxon>
        <taxon>Bacillales</taxon>
        <taxon>Paenibacillaceae</taxon>
        <taxon>Cohnella</taxon>
    </lineage>
</organism>
<accession>A0ABW2FCQ5</accession>
<gene>
    <name evidence="3" type="ORF">ACFQMJ_21030</name>
</gene>
<reference evidence="4" key="1">
    <citation type="journal article" date="2019" name="Int. J. Syst. Evol. Microbiol.">
        <title>The Global Catalogue of Microorganisms (GCM) 10K type strain sequencing project: providing services to taxonomists for standard genome sequencing and annotation.</title>
        <authorList>
            <consortium name="The Broad Institute Genomics Platform"/>
            <consortium name="The Broad Institute Genome Sequencing Center for Infectious Disease"/>
            <person name="Wu L."/>
            <person name="Ma J."/>
        </authorList>
    </citation>
    <scope>NUCLEOTIDE SEQUENCE [LARGE SCALE GENOMIC DNA]</scope>
    <source>
        <strain evidence="4">KCTC 12907</strain>
    </source>
</reference>
<evidence type="ECO:0000256" key="1">
    <source>
        <dbReference type="ARBA" id="ARBA00023239"/>
    </source>
</evidence>
<dbReference type="SUPFAM" id="SSF51556">
    <property type="entry name" value="Metallo-dependent hydrolases"/>
    <property type="match status" value="1"/>
</dbReference>
<dbReference type="PANTHER" id="PTHR21240">
    <property type="entry name" value="2-AMINO-3-CARBOXYLMUCONATE-6-SEMIALDEHYDE DECARBOXYLASE"/>
    <property type="match status" value="1"/>
</dbReference>
<proteinExistence type="predicted"/>
<sequence length="279" mass="30745">MIIDFRIKPPIPGWEKLFEEGRDAVPRFHKLQGVNPVPSNTLEETIGELDANGITHAVVMARGSVPGSSNDELSAFLSGQPSQRFIGFIGVDSPDAEGAVATIAKYAATGLFRGVSLNAHTLLPHLPVGDGSWDPIFETSIEHGYPVSLTLSGFLGMNEPRKDYEFARASRLVRALKKYPELKLIVSHGGWPFVSEAIAVASYYPNLYLSPDLFLGFPQGNLYAEAANLHLSDQLLYGSCYPNISYEFTLSRYRSYPWHEGVMRKVLYENGARLLGLPV</sequence>
<feature type="domain" description="Amidohydrolase-related" evidence="2">
    <location>
        <begin position="48"/>
        <end position="277"/>
    </location>
</feature>
<dbReference type="InterPro" id="IPR032465">
    <property type="entry name" value="ACMSD"/>
</dbReference>
<evidence type="ECO:0000259" key="2">
    <source>
        <dbReference type="Pfam" id="PF04909"/>
    </source>
</evidence>
<evidence type="ECO:0000313" key="3">
    <source>
        <dbReference type="EMBL" id="MFC7151028.1"/>
    </source>
</evidence>
<dbReference type="RefSeq" id="WP_378053802.1">
    <property type="nucleotide sequence ID" value="NZ_JBHMDN010000078.1"/>
</dbReference>
<name>A0ABW2FCQ5_9BACL</name>
<dbReference type="EMBL" id="JBHTAI010000013">
    <property type="protein sequence ID" value="MFC7151028.1"/>
    <property type="molecule type" value="Genomic_DNA"/>
</dbReference>